<comment type="caution">
    <text evidence="1">The sequence shown here is derived from an EMBL/GenBank/DDBJ whole genome shotgun (WGS) entry which is preliminary data.</text>
</comment>
<reference evidence="1 2" key="1">
    <citation type="submission" date="2024-06" db="EMBL/GenBank/DDBJ databases">
        <title>Genomic Encyclopedia of Type Strains, Phase IV (KMG-IV): sequencing the most valuable type-strain genomes for metagenomic binning, comparative biology and taxonomic classification.</title>
        <authorList>
            <person name="Goeker M."/>
        </authorList>
    </citation>
    <scope>NUCLEOTIDE SEQUENCE [LARGE SCALE GENOMIC DNA]</scope>
    <source>
        <strain evidence="1 2">D-501</strain>
    </source>
</reference>
<evidence type="ECO:0000313" key="2">
    <source>
        <dbReference type="Proteomes" id="UP001549111"/>
    </source>
</evidence>
<sequence length="110" mass="12523">MAALPHPRTPSPAVVHLGEFVDTLAALRRGHVIVVMDADKRTCILDGMGLQWSFRSLDAYGLVEEFDNPDGFEGLHYYRLTSDGEQFAERALAAWCERPWHQRLMLRLRG</sequence>
<organism evidence="1 2">
    <name type="scientific">Sphaerotilus sulfidivorans</name>
    <dbReference type="NCBI Taxonomy" id="639200"/>
    <lineage>
        <taxon>Bacteria</taxon>
        <taxon>Pseudomonadati</taxon>
        <taxon>Pseudomonadota</taxon>
        <taxon>Betaproteobacteria</taxon>
        <taxon>Burkholderiales</taxon>
        <taxon>Sphaerotilaceae</taxon>
        <taxon>Sphaerotilus</taxon>
    </lineage>
</organism>
<keyword evidence="2" id="KW-1185">Reference proteome</keyword>
<proteinExistence type="predicted"/>
<dbReference type="Proteomes" id="UP001549111">
    <property type="component" value="Unassembled WGS sequence"/>
</dbReference>
<accession>A0ABV2IT03</accession>
<name>A0ABV2IT03_9BURK</name>
<gene>
    <name evidence="1" type="ORF">ABIC99_003819</name>
</gene>
<protein>
    <submittedName>
        <fullName evidence="1">Uncharacterized protein</fullName>
    </submittedName>
</protein>
<dbReference type="RefSeq" id="WP_149502652.1">
    <property type="nucleotide sequence ID" value="NZ_CP035708.1"/>
</dbReference>
<dbReference type="EMBL" id="JBEPLS010000029">
    <property type="protein sequence ID" value="MET3605984.1"/>
    <property type="molecule type" value="Genomic_DNA"/>
</dbReference>
<evidence type="ECO:0000313" key="1">
    <source>
        <dbReference type="EMBL" id="MET3605984.1"/>
    </source>
</evidence>